<dbReference type="EMBL" id="ASPP01007379">
    <property type="protein sequence ID" value="ETO27237.1"/>
    <property type="molecule type" value="Genomic_DNA"/>
</dbReference>
<reference evidence="2 3" key="1">
    <citation type="journal article" date="2013" name="Curr. Biol.">
        <title>The Genome of the Foraminiferan Reticulomyxa filosa.</title>
        <authorList>
            <person name="Glockner G."/>
            <person name="Hulsmann N."/>
            <person name="Schleicher M."/>
            <person name="Noegel A.A."/>
            <person name="Eichinger L."/>
            <person name="Gallinger C."/>
            <person name="Pawlowski J."/>
            <person name="Sierra R."/>
            <person name="Euteneuer U."/>
            <person name="Pillet L."/>
            <person name="Moustafa A."/>
            <person name="Platzer M."/>
            <person name="Groth M."/>
            <person name="Szafranski K."/>
            <person name="Schliwa M."/>
        </authorList>
    </citation>
    <scope>NUCLEOTIDE SEQUENCE [LARGE SCALE GENOMIC DNA]</scope>
</reference>
<accession>X6NPD6</accession>
<evidence type="ECO:0000313" key="3">
    <source>
        <dbReference type="Proteomes" id="UP000023152"/>
    </source>
</evidence>
<feature type="transmembrane region" description="Helical" evidence="1">
    <location>
        <begin position="12"/>
        <end position="34"/>
    </location>
</feature>
<organism evidence="2 3">
    <name type="scientific">Reticulomyxa filosa</name>
    <dbReference type="NCBI Taxonomy" id="46433"/>
    <lineage>
        <taxon>Eukaryota</taxon>
        <taxon>Sar</taxon>
        <taxon>Rhizaria</taxon>
        <taxon>Retaria</taxon>
        <taxon>Foraminifera</taxon>
        <taxon>Monothalamids</taxon>
        <taxon>Reticulomyxidae</taxon>
        <taxon>Reticulomyxa</taxon>
    </lineage>
</organism>
<dbReference type="InterPro" id="IPR027417">
    <property type="entry name" value="P-loop_NTPase"/>
</dbReference>
<comment type="caution">
    <text evidence="2">The sequence shown here is derived from an EMBL/GenBank/DDBJ whole genome shotgun (WGS) entry which is preliminary data.</text>
</comment>
<dbReference type="Proteomes" id="UP000023152">
    <property type="component" value="Unassembled WGS sequence"/>
</dbReference>
<sequence>MPLHCQIKVKHCGWCCLGCVVLVMLPLLLMSEYLSQTLVECVHNKEKECETSLKKLRHLTRTHGSLMSYEKFNAEYEILRSWYNESDPYSICKYNDDKTTLLDYKTNFPCVNNNEIELVLMLSQHHGGSKHLIDLLGNHPDVTSGKELSGFYWYYGCSYVGRFVSAIHYGDPLRKCTYKEFLQSLTWAYQKLLNVRNNCKPLKPYRKNNGNKHRIMFKLQLYDVEPDFFKHLILYTFCHNITVLHLVRSNALNTFWSWQSDTLERLLTFDIERIVNRNFRKSEAGYYDTINELAVDPAVAKTYVQLLEQNRIFWNKLFTLSPFHKHISYMIFYYEDMMLGKNDYNLDFYRMLSTYLNLTNPNNIFSLEDRQSVAKKHSYPCWKRVSNWHSIRNHFNNTESYSLCDRGSFYAL</sequence>
<keyword evidence="1" id="KW-0472">Membrane</keyword>
<keyword evidence="1" id="KW-0812">Transmembrane</keyword>
<protein>
    <submittedName>
        <fullName evidence="2">Uncharacterized protein</fullName>
    </submittedName>
</protein>
<evidence type="ECO:0000313" key="2">
    <source>
        <dbReference type="EMBL" id="ETO27237.1"/>
    </source>
</evidence>
<dbReference type="AlphaFoldDB" id="X6NPD6"/>
<keyword evidence="3" id="KW-1185">Reference proteome</keyword>
<keyword evidence="1" id="KW-1133">Transmembrane helix</keyword>
<evidence type="ECO:0000256" key="1">
    <source>
        <dbReference type="SAM" id="Phobius"/>
    </source>
</evidence>
<proteinExistence type="predicted"/>
<name>X6NPD6_RETFI</name>
<dbReference type="Gene3D" id="3.40.50.300">
    <property type="entry name" value="P-loop containing nucleotide triphosphate hydrolases"/>
    <property type="match status" value="1"/>
</dbReference>
<gene>
    <name evidence="2" type="ORF">RFI_09896</name>
</gene>